<protein>
    <submittedName>
        <fullName evidence="3">MerR family transcriptional regulator</fullName>
    </submittedName>
</protein>
<dbReference type="SUPFAM" id="SSF46955">
    <property type="entry name" value="Putative DNA-binding domain"/>
    <property type="match status" value="1"/>
</dbReference>
<dbReference type="InterPro" id="IPR047057">
    <property type="entry name" value="MerR_fam"/>
</dbReference>
<dbReference type="Gene3D" id="1.10.1660.10">
    <property type="match status" value="1"/>
</dbReference>
<evidence type="ECO:0000313" key="3">
    <source>
        <dbReference type="EMBL" id="PXA68146.1"/>
    </source>
</evidence>
<dbReference type="OrthoDB" id="5242095at2"/>
<proteinExistence type="predicted"/>
<dbReference type="SMART" id="SM00422">
    <property type="entry name" value="HTH_MERR"/>
    <property type="match status" value="1"/>
</dbReference>
<dbReference type="InterPro" id="IPR000551">
    <property type="entry name" value="MerR-type_HTH_dom"/>
</dbReference>
<gene>
    <name evidence="3" type="ORF">CTB96_16095</name>
</gene>
<evidence type="ECO:0000256" key="1">
    <source>
        <dbReference type="ARBA" id="ARBA00023125"/>
    </source>
</evidence>
<dbReference type="PANTHER" id="PTHR30204:SF98">
    <property type="entry name" value="HTH-TYPE TRANSCRIPTIONAL REGULATOR ADHR"/>
    <property type="match status" value="1"/>
</dbReference>
<reference evidence="3 4" key="1">
    <citation type="submission" date="2018-05" db="EMBL/GenBank/DDBJ databases">
        <title>Genetic diversity of glacier-inhabiting Cryobacterium bacteria in China and description of Cryobacterium mengkeensis sp. nov. and Arthrobacter glacialis sp. nov.</title>
        <authorList>
            <person name="Liu Q."/>
            <person name="Xin Y.-H."/>
        </authorList>
    </citation>
    <scope>NUCLEOTIDE SEQUENCE [LARGE SCALE GENOMIC DNA]</scope>
    <source>
        <strain evidence="3 4">SK-1</strain>
    </source>
</reference>
<evidence type="ECO:0000259" key="2">
    <source>
        <dbReference type="PROSITE" id="PS50937"/>
    </source>
</evidence>
<keyword evidence="4" id="KW-1185">Reference proteome</keyword>
<dbReference type="PANTHER" id="PTHR30204">
    <property type="entry name" value="REDOX-CYCLING DRUG-SENSING TRANSCRIPTIONAL ACTIVATOR SOXR"/>
    <property type="match status" value="1"/>
</dbReference>
<name>A0A317ZNV0_9MICO</name>
<dbReference type="Pfam" id="PF13411">
    <property type="entry name" value="MerR_1"/>
    <property type="match status" value="1"/>
</dbReference>
<feature type="domain" description="HTH merR-type" evidence="2">
    <location>
        <begin position="1"/>
        <end position="70"/>
    </location>
</feature>
<dbReference type="RefSeq" id="WP_110127816.1">
    <property type="nucleotide sequence ID" value="NZ_QHLY01000012.1"/>
</dbReference>
<dbReference type="PROSITE" id="PS50937">
    <property type="entry name" value="HTH_MERR_2"/>
    <property type="match status" value="1"/>
</dbReference>
<dbReference type="InterPro" id="IPR009061">
    <property type="entry name" value="DNA-bd_dom_put_sf"/>
</dbReference>
<dbReference type="CDD" id="cd04780">
    <property type="entry name" value="HTH_MerR-like_sg5"/>
    <property type="match status" value="1"/>
</dbReference>
<evidence type="ECO:0000313" key="4">
    <source>
        <dbReference type="Proteomes" id="UP000246722"/>
    </source>
</evidence>
<keyword evidence="1" id="KW-0238">DNA-binding</keyword>
<dbReference type="GO" id="GO:0003677">
    <property type="term" value="F:DNA binding"/>
    <property type="evidence" value="ECO:0007669"/>
    <property type="project" value="UniProtKB-KW"/>
</dbReference>
<dbReference type="PRINTS" id="PR00040">
    <property type="entry name" value="HTHMERR"/>
</dbReference>
<comment type="caution">
    <text evidence="3">The sequence shown here is derived from an EMBL/GenBank/DDBJ whole genome shotgun (WGS) entry which is preliminary data.</text>
</comment>
<dbReference type="AlphaFoldDB" id="A0A317ZNV0"/>
<dbReference type="EMBL" id="QHLY01000012">
    <property type="protein sequence ID" value="PXA68146.1"/>
    <property type="molecule type" value="Genomic_DNA"/>
</dbReference>
<dbReference type="Proteomes" id="UP000246722">
    <property type="component" value="Unassembled WGS sequence"/>
</dbReference>
<dbReference type="GO" id="GO:0003700">
    <property type="term" value="F:DNA-binding transcription factor activity"/>
    <property type="evidence" value="ECO:0007669"/>
    <property type="project" value="InterPro"/>
</dbReference>
<sequence>MKMAQLSSASGVPVATIKYYLREGLLQPGQRSGPNQSLYGPEHLRRLRVIRGLLDVGGLSVAAAHQVIDAIDSDLGLAHTFDIAQRTVSPQLERTALAPDALAQVDDVLDGWLVSPDNPGRLAAARVLQTFRELGQPDLSGWVPAYAAAALAVADADLDEIDARADRESKTEMVVIGTVLGDALFAALRRAAQEHVTAERYAAPPAP</sequence>
<organism evidence="3 4">
    <name type="scientific">Cryobacterium arcticum</name>
    <dbReference type="NCBI Taxonomy" id="670052"/>
    <lineage>
        <taxon>Bacteria</taxon>
        <taxon>Bacillati</taxon>
        <taxon>Actinomycetota</taxon>
        <taxon>Actinomycetes</taxon>
        <taxon>Micrococcales</taxon>
        <taxon>Microbacteriaceae</taxon>
        <taxon>Cryobacterium</taxon>
    </lineage>
</organism>
<accession>A0A317ZNV0</accession>